<dbReference type="Gene3D" id="2.40.420.20">
    <property type="match status" value="1"/>
</dbReference>
<dbReference type="GO" id="GO:0016020">
    <property type="term" value="C:membrane"/>
    <property type="evidence" value="ECO:0007669"/>
    <property type="project" value="InterPro"/>
</dbReference>
<dbReference type="EMBL" id="LAZR01000916">
    <property type="protein sequence ID" value="KKN54724.1"/>
    <property type="molecule type" value="Genomic_DNA"/>
</dbReference>
<evidence type="ECO:0000259" key="5">
    <source>
        <dbReference type="Pfam" id="PF25975"/>
    </source>
</evidence>
<evidence type="ECO:0000259" key="3">
    <source>
        <dbReference type="Pfam" id="PF25954"/>
    </source>
</evidence>
<dbReference type="InterPro" id="IPR006143">
    <property type="entry name" value="RND_pump_MFP"/>
</dbReference>
<evidence type="ECO:0000256" key="2">
    <source>
        <dbReference type="ARBA" id="ARBA00022448"/>
    </source>
</evidence>
<gene>
    <name evidence="6" type="ORF">LCGC14_0589520</name>
</gene>
<reference evidence="6" key="1">
    <citation type="journal article" date="2015" name="Nature">
        <title>Complex archaea that bridge the gap between prokaryotes and eukaryotes.</title>
        <authorList>
            <person name="Spang A."/>
            <person name="Saw J.H."/>
            <person name="Jorgensen S.L."/>
            <person name="Zaremba-Niedzwiedzka K."/>
            <person name="Martijn J."/>
            <person name="Lind A.E."/>
            <person name="van Eijk R."/>
            <person name="Schleper C."/>
            <person name="Guy L."/>
            <person name="Ettema T.J."/>
        </authorList>
    </citation>
    <scope>NUCLEOTIDE SEQUENCE</scope>
</reference>
<proteinExistence type="inferred from homology"/>
<dbReference type="NCBIfam" id="TIGR01730">
    <property type="entry name" value="RND_mfp"/>
    <property type="match status" value="1"/>
</dbReference>
<dbReference type="InterPro" id="IPR051909">
    <property type="entry name" value="MFP_Cation_Efflux"/>
</dbReference>
<dbReference type="InterPro" id="IPR058792">
    <property type="entry name" value="Beta-barrel_RND_2"/>
</dbReference>
<keyword evidence="2" id="KW-0813">Transport</keyword>
<dbReference type="InterPro" id="IPR058647">
    <property type="entry name" value="BSH_CzcB-like"/>
</dbReference>
<evidence type="ECO:0000259" key="4">
    <source>
        <dbReference type="Pfam" id="PF25973"/>
    </source>
</evidence>
<dbReference type="GO" id="GO:0060003">
    <property type="term" value="P:copper ion export"/>
    <property type="evidence" value="ECO:0007669"/>
    <property type="project" value="TreeGrafter"/>
</dbReference>
<dbReference type="Pfam" id="PF25954">
    <property type="entry name" value="Beta-barrel_RND_2"/>
    <property type="match status" value="1"/>
</dbReference>
<dbReference type="GO" id="GO:0030313">
    <property type="term" value="C:cell envelope"/>
    <property type="evidence" value="ECO:0007669"/>
    <property type="project" value="TreeGrafter"/>
</dbReference>
<dbReference type="Pfam" id="PF25975">
    <property type="entry name" value="CzcB_C"/>
    <property type="match status" value="1"/>
</dbReference>
<dbReference type="GO" id="GO:0022857">
    <property type="term" value="F:transmembrane transporter activity"/>
    <property type="evidence" value="ECO:0007669"/>
    <property type="project" value="InterPro"/>
</dbReference>
<dbReference type="Gene3D" id="2.40.50.100">
    <property type="match status" value="1"/>
</dbReference>
<dbReference type="SUPFAM" id="SSF111369">
    <property type="entry name" value="HlyD-like secretion proteins"/>
    <property type="match status" value="1"/>
</dbReference>
<organism evidence="6">
    <name type="scientific">marine sediment metagenome</name>
    <dbReference type="NCBI Taxonomy" id="412755"/>
    <lineage>
        <taxon>unclassified sequences</taxon>
        <taxon>metagenomes</taxon>
        <taxon>ecological metagenomes</taxon>
    </lineage>
</organism>
<evidence type="ECO:0000256" key="1">
    <source>
        <dbReference type="ARBA" id="ARBA00009477"/>
    </source>
</evidence>
<feature type="domain" description="CzcB-like barrel-sandwich hybrid" evidence="4">
    <location>
        <begin position="66"/>
        <end position="214"/>
    </location>
</feature>
<dbReference type="InterPro" id="IPR058649">
    <property type="entry name" value="CzcB_C"/>
</dbReference>
<sequence length="369" mass="39824">MNIFIKSLLIIALPLFSVLVHGAELELSTEQLKTAGLTTITVASREYASRVKLTGILTSDQRKSNRIASVVEGIVTELKVVAHDRVREGQVLAKLRSNTLGQAQADYLEALFLFQLTQTEKTRIAGLRREGIVSESRLLKVNSDYKTARANLKQRRRLLSLTGLSDQQIQALEDKPDLLAEFELTSPIDGIVSVSTIESGQLLPAGEAAFHVDDLSSLWLEVQIPVASLPLVKVGAEALIQVQSTPDRPFHGKLQSLGTEVNRQSQTLEGRIVVANSEGLLYPGMYAEVSISGVVNQSLTVPASAVFRVGDQAYVFQALGGGRFEPTQVDIGSGADGLIPIQSGLETGATVVTQGVAELKSHWQYQGGE</sequence>
<feature type="domain" description="CzcB-like C-terminal circularly permuted SH3-like" evidence="5">
    <location>
        <begin position="299"/>
        <end position="355"/>
    </location>
</feature>
<comment type="caution">
    <text evidence="6">The sequence shown here is derived from an EMBL/GenBank/DDBJ whole genome shotgun (WGS) entry which is preliminary data.</text>
</comment>
<name>A0A0F9RIW5_9ZZZZ</name>
<comment type="similarity">
    <text evidence="1">Belongs to the membrane fusion protein (MFP) (TC 8.A.1) family.</text>
</comment>
<dbReference type="PANTHER" id="PTHR30097:SF4">
    <property type="entry name" value="SLR6042 PROTEIN"/>
    <property type="match status" value="1"/>
</dbReference>
<feature type="domain" description="CusB-like beta-barrel" evidence="3">
    <location>
        <begin position="218"/>
        <end position="292"/>
    </location>
</feature>
<evidence type="ECO:0000313" key="6">
    <source>
        <dbReference type="EMBL" id="KKN54724.1"/>
    </source>
</evidence>
<dbReference type="FunFam" id="2.40.30.170:FF:000010">
    <property type="entry name" value="Efflux RND transporter periplasmic adaptor subunit"/>
    <property type="match status" value="1"/>
</dbReference>
<protein>
    <submittedName>
        <fullName evidence="6">Uncharacterized protein</fullName>
    </submittedName>
</protein>
<dbReference type="GO" id="GO:0015679">
    <property type="term" value="P:plasma membrane copper ion transport"/>
    <property type="evidence" value="ECO:0007669"/>
    <property type="project" value="TreeGrafter"/>
</dbReference>
<dbReference type="Pfam" id="PF25973">
    <property type="entry name" value="BSH_CzcB"/>
    <property type="match status" value="1"/>
</dbReference>
<accession>A0A0F9RIW5</accession>
<dbReference type="PANTHER" id="PTHR30097">
    <property type="entry name" value="CATION EFFLUX SYSTEM PROTEIN CUSB"/>
    <property type="match status" value="1"/>
</dbReference>
<dbReference type="Gene3D" id="2.40.30.170">
    <property type="match status" value="1"/>
</dbReference>
<dbReference type="AlphaFoldDB" id="A0A0F9RIW5"/>